<keyword evidence="1" id="KW-0472">Membrane</keyword>
<dbReference type="Proteomes" id="UP001380822">
    <property type="component" value="Unassembled WGS sequence"/>
</dbReference>
<protein>
    <submittedName>
        <fullName evidence="2">Uncharacterized protein</fullName>
    </submittedName>
</protein>
<accession>A0ABU7ZTE3</accession>
<reference evidence="2 3" key="1">
    <citation type="submission" date="2024-02" db="EMBL/GenBank/DDBJ databases">
        <title>A new putative Pannonibacter species isolated from two cases of bloodstream infections in paediatric patients.</title>
        <authorList>
            <person name="Castellana S."/>
            <person name="De Laurentiis V."/>
            <person name="Grassi M."/>
            <person name="De Leonardis F."/>
            <person name="Mosca A."/>
            <person name="De Carlo C."/>
            <person name="Sparapano E."/>
            <person name="Ronga L."/>
            <person name="Santacroce L."/>
            <person name="Chironna M."/>
            <person name="De Robertis A."/>
            <person name="Bianco A."/>
            <person name="Del Sambro L."/>
            <person name="Capozzi L."/>
            <person name="Parisi A."/>
        </authorList>
    </citation>
    <scope>NUCLEOTIDE SEQUENCE [LARGE SCALE GENOMIC DNA]</scope>
    <source>
        <strain evidence="2 3">Pt2</strain>
    </source>
</reference>
<keyword evidence="3" id="KW-1185">Reference proteome</keyword>
<dbReference type="EMBL" id="JBAKBE010000013">
    <property type="protein sequence ID" value="MEH0098291.1"/>
    <property type="molecule type" value="Genomic_DNA"/>
</dbReference>
<keyword evidence="1" id="KW-0812">Transmembrane</keyword>
<evidence type="ECO:0000256" key="1">
    <source>
        <dbReference type="SAM" id="Phobius"/>
    </source>
</evidence>
<sequence length="88" mass="9057">MPRTQIRRRQACPLQLAGLFAGLGLAAAAICAITGSSTGPGLIAILAAAFASLAPLTLSVGATLLHDMAVRPDSAPQHSSRRPHDDWS</sequence>
<evidence type="ECO:0000313" key="3">
    <source>
        <dbReference type="Proteomes" id="UP001380822"/>
    </source>
</evidence>
<name>A0ABU7ZTE3_9HYPH</name>
<proteinExistence type="predicted"/>
<feature type="transmembrane region" description="Helical" evidence="1">
    <location>
        <begin position="41"/>
        <end position="65"/>
    </location>
</feature>
<gene>
    <name evidence="2" type="ORF">V6L76_18655</name>
</gene>
<keyword evidence="1" id="KW-1133">Transmembrane helix</keyword>
<comment type="caution">
    <text evidence="2">The sequence shown here is derived from an EMBL/GenBank/DDBJ whole genome shotgun (WGS) entry which is preliminary data.</text>
</comment>
<organism evidence="2 3">
    <name type="scientific">Pannonibacter anstelovis</name>
    <dbReference type="NCBI Taxonomy" id="3121537"/>
    <lineage>
        <taxon>Bacteria</taxon>
        <taxon>Pseudomonadati</taxon>
        <taxon>Pseudomonadota</taxon>
        <taxon>Alphaproteobacteria</taxon>
        <taxon>Hyphomicrobiales</taxon>
        <taxon>Stappiaceae</taxon>
        <taxon>Pannonibacter</taxon>
    </lineage>
</organism>
<evidence type="ECO:0000313" key="2">
    <source>
        <dbReference type="EMBL" id="MEH0098291.1"/>
    </source>
</evidence>
<dbReference type="RefSeq" id="WP_334252747.1">
    <property type="nucleotide sequence ID" value="NZ_JBAKBE010000013.1"/>
</dbReference>